<proteinExistence type="predicted"/>
<evidence type="ECO:0000313" key="2">
    <source>
        <dbReference type="EMBL" id="GAL16927.1"/>
    </source>
</evidence>
<dbReference type="AlphaFoldDB" id="A0A090SBK6"/>
<feature type="transmembrane region" description="Helical" evidence="1">
    <location>
        <begin position="86"/>
        <end position="105"/>
    </location>
</feature>
<keyword evidence="3" id="KW-1185">Reference proteome</keyword>
<dbReference type="EMBL" id="BBMR01000001">
    <property type="protein sequence ID" value="GAL16927.1"/>
    <property type="molecule type" value="Genomic_DNA"/>
</dbReference>
<keyword evidence="1" id="KW-0472">Membrane</keyword>
<evidence type="ECO:0000256" key="1">
    <source>
        <dbReference type="SAM" id="Phobius"/>
    </source>
</evidence>
<keyword evidence="1" id="KW-0812">Transmembrane</keyword>
<protein>
    <recommendedName>
        <fullName evidence="4">Arginine/ornithine antiporter ArcD</fullName>
    </recommendedName>
</protein>
<evidence type="ECO:0008006" key="4">
    <source>
        <dbReference type="Google" id="ProtNLM"/>
    </source>
</evidence>
<reference evidence="2 3" key="1">
    <citation type="submission" date="2014-09" db="EMBL/GenBank/DDBJ databases">
        <title>Vibrio maritimus JCM 19235. (C45) whole genome shotgun sequence.</title>
        <authorList>
            <person name="Sawabe T."/>
            <person name="Meirelles P."/>
            <person name="Nakanishi M."/>
            <person name="Sayaka M."/>
            <person name="Hattori M."/>
            <person name="Ohkuma M."/>
        </authorList>
    </citation>
    <scope>NUCLEOTIDE SEQUENCE [LARGE SCALE GENOMIC DNA]</scope>
    <source>
        <strain evidence="3">JCM19235</strain>
    </source>
</reference>
<organism evidence="2 3">
    <name type="scientific">Vibrio maritimus</name>
    <dbReference type="NCBI Taxonomy" id="990268"/>
    <lineage>
        <taxon>Bacteria</taxon>
        <taxon>Pseudomonadati</taxon>
        <taxon>Pseudomonadota</taxon>
        <taxon>Gammaproteobacteria</taxon>
        <taxon>Vibrionales</taxon>
        <taxon>Vibrionaceae</taxon>
        <taxon>Vibrio</taxon>
    </lineage>
</organism>
<keyword evidence="1" id="KW-1133">Transmembrane helix</keyword>
<reference evidence="2 3" key="2">
    <citation type="submission" date="2014-09" db="EMBL/GenBank/DDBJ databases">
        <authorList>
            <consortium name="NBRP consortium"/>
            <person name="Sawabe T."/>
            <person name="Meirelles P."/>
            <person name="Nakanishi M."/>
            <person name="Sayaka M."/>
            <person name="Hattori M."/>
            <person name="Ohkuma M."/>
        </authorList>
    </citation>
    <scope>NUCLEOTIDE SEQUENCE [LARGE SCALE GENOMIC DNA]</scope>
    <source>
        <strain evidence="3">JCM19235</strain>
    </source>
</reference>
<sequence length="115" mass="12654">MVVFFTFFLSLYYLIAFPGGVRAYQKGQLSLGDAFLPLSVFATWSLLATSGIGAQSLGNLVELVFLLGASVALFYIRLWYVKLHPTNAALSLIALYCIVITLVVLTRMSFPLIPE</sequence>
<dbReference type="OrthoDB" id="5883407at2"/>
<dbReference type="Proteomes" id="UP000029228">
    <property type="component" value="Unassembled WGS sequence"/>
</dbReference>
<name>A0A090SBK6_9VIBR</name>
<comment type="caution">
    <text evidence="2">The sequence shown here is derived from an EMBL/GenBank/DDBJ whole genome shotgun (WGS) entry which is preliminary data.</text>
</comment>
<accession>A0A090SBK6</accession>
<evidence type="ECO:0000313" key="3">
    <source>
        <dbReference type="Proteomes" id="UP000029228"/>
    </source>
</evidence>
<feature type="transmembrane region" description="Helical" evidence="1">
    <location>
        <begin position="34"/>
        <end position="53"/>
    </location>
</feature>
<gene>
    <name evidence="2" type="ORF">JCM19235_5476</name>
</gene>
<feature type="transmembrane region" description="Helical" evidence="1">
    <location>
        <begin position="60"/>
        <end position="80"/>
    </location>
</feature>